<dbReference type="InterPro" id="IPR012675">
    <property type="entry name" value="Beta-grasp_dom_sf"/>
</dbReference>
<reference evidence="1 2" key="1">
    <citation type="submission" date="2019-11" db="EMBL/GenBank/DDBJ databases">
        <title>Draft genome sequences of five Paenibacillus species of dairy origin.</title>
        <authorList>
            <person name="Olajide A.M."/>
            <person name="Chen S."/>
            <person name="Lapointe G."/>
        </authorList>
    </citation>
    <scope>NUCLEOTIDE SEQUENCE [LARGE SCALE GENOMIC DNA]</scope>
    <source>
        <strain evidence="1 2">12CR55</strain>
    </source>
</reference>
<dbReference type="AlphaFoldDB" id="A0A7X2Z0D5"/>
<dbReference type="InterPro" id="IPR003749">
    <property type="entry name" value="ThiS/MoaD-like"/>
</dbReference>
<comment type="caution">
    <text evidence="1">The sequence shown here is derived from an EMBL/GenBank/DDBJ whole genome shotgun (WGS) entry which is preliminary data.</text>
</comment>
<sequence>MAKLVVSTTMMSLIDGQKALQVQDGATVRDILHQLITNYPSVKTSIYANDGKLKSNIIIFINDDDIRLRQGIDTVLQKNDTLYISSVIAGG</sequence>
<dbReference type="OrthoDB" id="9156098at2"/>
<gene>
    <name evidence="1" type="ORF">GNP95_09810</name>
</gene>
<accession>A0A7X2Z0D5</accession>
<dbReference type="InterPro" id="IPR016155">
    <property type="entry name" value="Mopterin_synth/thiamin_S_b"/>
</dbReference>
<evidence type="ECO:0000313" key="1">
    <source>
        <dbReference type="EMBL" id="MUG45294.1"/>
    </source>
</evidence>
<organism evidence="1 2">
    <name type="scientific">Paenibacillus woosongensis</name>
    <dbReference type="NCBI Taxonomy" id="307580"/>
    <lineage>
        <taxon>Bacteria</taxon>
        <taxon>Bacillati</taxon>
        <taxon>Bacillota</taxon>
        <taxon>Bacilli</taxon>
        <taxon>Bacillales</taxon>
        <taxon>Paenibacillaceae</taxon>
        <taxon>Paenibacillus</taxon>
    </lineage>
</organism>
<dbReference type="EMBL" id="WNZW01000002">
    <property type="protein sequence ID" value="MUG45294.1"/>
    <property type="molecule type" value="Genomic_DNA"/>
</dbReference>
<dbReference type="SUPFAM" id="SSF54285">
    <property type="entry name" value="MoaD/ThiS"/>
    <property type="match status" value="1"/>
</dbReference>
<dbReference type="PANTHER" id="PTHR38031">
    <property type="entry name" value="SULFUR CARRIER PROTEIN SLR0821-RELATED"/>
    <property type="match status" value="1"/>
</dbReference>
<dbReference type="Gene3D" id="3.10.20.30">
    <property type="match status" value="1"/>
</dbReference>
<dbReference type="PANTHER" id="PTHR38031:SF1">
    <property type="entry name" value="SULFUR CARRIER PROTEIN CYSO"/>
    <property type="match status" value="1"/>
</dbReference>
<dbReference type="Pfam" id="PF02597">
    <property type="entry name" value="ThiS"/>
    <property type="match status" value="1"/>
</dbReference>
<dbReference type="InterPro" id="IPR052045">
    <property type="entry name" value="Sulfur_Carrier/Prot_Modifier"/>
</dbReference>
<dbReference type="Proteomes" id="UP000447876">
    <property type="component" value="Unassembled WGS sequence"/>
</dbReference>
<dbReference type="RefSeq" id="WP_155610639.1">
    <property type="nucleotide sequence ID" value="NZ_WNZW01000002.1"/>
</dbReference>
<evidence type="ECO:0000313" key="2">
    <source>
        <dbReference type="Proteomes" id="UP000447876"/>
    </source>
</evidence>
<proteinExistence type="predicted"/>
<name>A0A7X2Z0D5_9BACL</name>
<evidence type="ECO:0008006" key="3">
    <source>
        <dbReference type="Google" id="ProtNLM"/>
    </source>
</evidence>
<protein>
    <recommendedName>
        <fullName evidence="3">MoaD/ThiS family protein</fullName>
    </recommendedName>
</protein>